<reference evidence="1 2" key="1">
    <citation type="submission" date="2023-01" db="EMBL/GenBank/DDBJ databases">
        <title>Novel species of the genus Vogesella isolated from rivers.</title>
        <authorList>
            <person name="Lu H."/>
        </authorList>
    </citation>
    <scope>NUCLEOTIDE SEQUENCE [LARGE SCALE GENOMIC DNA]</scope>
    <source>
        <strain evidence="1 2">SH7W</strain>
    </source>
</reference>
<sequence length="58" mass="6757">MKKQADEADKVETKMGYVGLSQFTVKVYQRDKPDQAINLVLQRHNLVSWQLAEIRLPQ</sequence>
<keyword evidence="2" id="KW-1185">Reference proteome</keyword>
<dbReference type="Proteomes" id="UP001221566">
    <property type="component" value="Unassembled WGS sequence"/>
</dbReference>
<dbReference type="RefSeq" id="WP_272802340.1">
    <property type="nucleotide sequence ID" value="NZ_JAQQKY010000001.1"/>
</dbReference>
<name>A0ABT5I0W9_VOGIN</name>
<comment type="caution">
    <text evidence="1">The sequence shown here is derived from an EMBL/GenBank/DDBJ whole genome shotgun (WGS) entry which is preliminary data.</text>
</comment>
<dbReference type="EMBL" id="JAQQKY010000001">
    <property type="protein sequence ID" value="MDC7689826.1"/>
    <property type="molecule type" value="Genomic_DNA"/>
</dbReference>
<accession>A0ABT5I0W9</accession>
<gene>
    <name evidence="1" type="ORF">PQU93_03420</name>
</gene>
<evidence type="ECO:0000313" key="1">
    <source>
        <dbReference type="EMBL" id="MDC7689826.1"/>
    </source>
</evidence>
<organism evidence="1 2">
    <name type="scientific">Vogesella indigofera</name>
    <name type="common">Pseudomonas indigofera</name>
    <dbReference type="NCBI Taxonomy" id="45465"/>
    <lineage>
        <taxon>Bacteria</taxon>
        <taxon>Pseudomonadati</taxon>
        <taxon>Pseudomonadota</taxon>
        <taxon>Betaproteobacteria</taxon>
        <taxon>Neisseriales</taxon>
        <taxon>Chromobacteriaceae</taxon>
        <taxon>Vogesella</taxon>
    </lineage>
</organism>
<protein>
    <submittedName>
        <fullName evidence="1">Uncharacterized protein</fullName>
    </submittedName>
</protein>
<evidence type="ECO:0000313" key="2">
    <source>
        <dbReference type="Proteomes" id="UP001221566"/>
    </source>
</evidence>
<proteinExistence type="predicted"/>